<accession>A0A7S2KB11</accession>
<dbReference type="SMART" id="SM00360">
    <property type="entry name" value="RRM"/>
    <property type="match status" value="1"/>
</dbReference>
<keyword evidence="5" id="KW-0539">Nucleus</keyword>
<dbReference type="InterPro" id="IPR000504">
    <property type="entry name" value="RRM_dom"/>
</dbReference>
<dbReference type="PROSITE" id="PS50102">
    <property type="entry name" value="RRM"/>
    <property type="match status" value="1"/>
</dbReference>
<evidence type="ECO:0000256" key="2">
    <source>
        <dbReference type="ARBA" id="ARBA00004496"/>
    </source>
</evidence>
<name>A0A7S2KB11_9STRA</name>
<dbReference type="SUPFAM" id="SSF54928">
    <property type="entry name" value="RNA-binding domain, RBD"/>
    <property type="match status" value="1"/>
</dbReference>
<comment type="subcellular location">
    <subcellularLocation>
        <location evidence="2">Cytoplasm</location>
    </subcellularLocation>
    <subcellularLocation>
        <location evidence="1">Nucleus</location>
    </subcellularLocation>
</comment>
<evidence type="ECO:0000256" key="7">
    <source>
        <dbReference type="SAM" id="MobiDB-lite"/>
    </source>
</evidence>
<evidence type="ECO:0000256" key="6">
    <source>
        <dbReference type="PROSITE-ProRule" id="PRU00176"/>
    </source>
</evidence>
<dbReference type="Gene3D" id="3.30.70.330">
    <property type="match status" value="1"/>
</dbReference>
<proteinExistence type="predicted"/>
<dbReference type="Pfam" id="PF00076">
    <property type="entry name" value="RRM_1"/>
    <property type="match status" value="1"/>
</dbReference>
<evidence type="ECO:0000256" key="4">
    <source>
        <dbReference type="ARBA" id="ARBA00022884"/>
    </source>
</evidence>
<gene>
    <name evidence="9" type="ORF">LDAN0321_LOCUS6919</name>
</gene>
<dbReference type="EMBL" id="HBGY01010954">
    <property type="protein sequence ID" value="CAD9569569.1"/>
    <property type="molecule type" value="Transcribed_RNA"/>
</dbReference>
<dbReference type="PRINTS" id="PR01738">
    <property type="entry name" value="RNABINDINGM8"/>
</dbReference>
<dbReference type="GO" id="GO:0005634">
    <property type="term" value="C:nucleus"/>
    <property type="evidence" value="ECO:0007669"/>
    <property type="project" value="UniProtKB-SubCell"/>
</dbReference>
<dbReference type="GO" id="GO:0005737">
    <property type="term" value="C:cytoplasm"/>
    <property type="evidence" value="ECO:0007669"/>
    <property type="project" value="UniProtKB-SubCell"/>
</dbReference>
<evidence type="ECO:0000256" key="1">
    <source>
        <dbReference type="ARBA" id="ARBA00004123"/>
    </source>
</evidence>
<dbReference type="InterPro" id="IPR008111">
    <property type="entry name" value="RNA-bd_8"/>
</dbReference>
<keyword evidence="3" id="KW-0963">Cytoplasm</keyword>
<sequence length="122" mass="13671">MNTSSGPQKSVEGWILFVTNVHEEAAEDDILDAFSEFGHVKNIHVNLDRRTGFVKGYALVEFGAKEEAQDAINALHGKELLGRTVGVDWAFVKPLFGERDRGDGSGKEHHRERGRDRRGARR</sequence>
<evidence type="ECO:0000313" key="9">
    <source>
        <dbReference type="EMBL" id="CAD9569569.1"/>
    </source>
</evidence>
<evidence type="ECO:0000256" key="3">
    <source>
        <dbReference type="ARBA" id="ARBA00022490"/>
    </source>
</evidence>
<dbReference type="PANTHER" id="PTHR45894">
    <property type="entry name" value="RNA-BINDING PROTEIN 8A"/>
    <property type="match status" value="1"/>
</dbReference>
<dbReference type="InterPro" id="IPR033744">
    <property type="entry name" value="RRM_RBM8"/>
</dbReference>
<dbReference type="InterPro" id="IPR035979">
    <property type="entry name" value="RBD_domain_sf"/>
</dbReference>
<keyword evidence="4 6" id="KW-0694">RNA-binding</keyword>
<dbReference type="GO" id="GO:0003729">
    <property type="term" value="F:mRNA binding"/>
    <property type="evidence" value="ECO:0007669"/>
    <property type="project" value="InterPro"/>
</dbReference>
<organism evidence="9">
    <name type="scientific">Leptocylindrus danicus</name>
    <dbReference type="NCBI Taxonomy" id="163516"/>
    <lineage>
        <taxon>Eukaryota</taxon>
        <taxon>Sar</taxon>
        <taxon>Stramenopiles</taxon>
        <taxon>Ochrophyta</taxon>
        <taxon>Bacillariophyta</taxon>
        <taxon>Coscinodiscophyceae</taxon>
        <taxon>Chaetocerotophycidae</taxon>
        <taxon>Leptocylindrales</taxon>
        <taxon>Leptocylindraceae</taxon>
        <taxon>Leptocylindrus</taxon>
    </lineage>
</organism>
<dbReference type="CDD" id="cd12324">
    <property type="entry name" value="RRM_RBM8"/>
    <property type="match status" value="1"/>
</dbReference>
<feature type="domain" description="RRM" evidence="8">
    <location>
        <begin position="14"/>
        <end position="92"/>
    </location>
</feature>
<reference evidence="9" key="1">
    <citation type="submission" date="2021-01" db="EMBL/GenBank/DDBJ databases">
        <authorList>
            <person name="Corre E."/>
            <person name="Pelletier E."/>
            <person name="Niang G."/>
            <person name="Scheremetjew M."/>
            <person name="Finn R."/>
            <person name="Kale V."/>
            <person name="Holt S."/>
            <person name="Cochrane G."/>
            <person name="Meng A."/>
            <person name="Brown T."/>
            <person name="Cohen L."/>
        </authorList>
    </citation>
    <scope>NUCLEOTIDE SEQUENCE</scope>
    <source>
        <strain evidence="9">B650</strain>
    </source>
</reference>
<feature type="region of interest" description="Disordered" evidence="7">
    <location>
        <begin position="96"/>
        <end position="122"/>
    </location>
</feature>
<evidence type="ECO:0000259" key="8">
    <source>
        <dbReference type="PROSITE" id="PS50102"/>
    </source>
</evidence>
<dbReference type="InterPro" id="IPR012677">
    <property type="entry name" value="Nucleotide-bd_a/b_plait_sf"/>
</dbReference>
<evidence type="ECO:0000256" key="5">
    <source>
        <dbReference type="ARBA" id="ARBA00023242"/>
    </source>
</evidence>
<dbReference type="AlphaFoldDB" id="A0A7S2KB11"/>
<protein>
    <recommendedName>
        <fullName evidence="8">RRM domain-containing protein</fullName>
    </recommendedName>
</protein>
<dbReference type="GO" id="GO:0006396">
    <property type="term" value="P:RNA processing"/>
    <property type="evidence" value="ECO:0007669"/>
    <property type="project" value="InterPro"/>
</dbReference>